<dbReference type="InterPro" id="IPR038291">
    <property type="entry name" value="SAP30_C_sf"/>
</dbReference>
<dbReference type="Proteomes" id="UP001491310">
    <property type="component" value="Unassembled WGS sequence"/>
</dbReference>
<evidence type="ECO:0000256" key="5">
    <source>
        <dbReference type="ARBA" id="ARBA00023163"/>
    </source>
</evidence>
<evidence type="ECO:0000313" key="10">
    <source>
        <dbReference type="Proteomes" id="UP001491310"/>
    </source>
</evidence>
<dbReference type="InterPro" id="IPR025718">
    <property type="entry name" value="SAP30_Sin3-bd"/>
</dbReference>
<evidence type="ECO:0000256" key="4">
    <source>
        <dbReference type="ARBA" id="ARBA00023015"/>
    </source>
</evidence>
<reference evidence="9 10" key="1">
    <citation type="journal article" date="2024" name="Nat. Commun.">
        <title>Phylogenomics reveals the evolutionary origins of lichenization in chlorophyte algae.</title>
        <authorList>
            <person name="Puginier C."/>
            <person name="Libourel C."/>
            <person name="Otte J."/>
            <person name="Skaloud P."/>
            <person name="Haon M."/>
            <person name="Grisel S."/>
            <person name="Petersen M."/>
            <person name="Berrin J.G."/>
            <person name="Delaux P.M."/>
            <person name="Dal Grande F."/>
            <person name="Keller J."/>
        </authorList>
    </citation>
    <scope>NUCLEOTIDE SEQUENCE [LARGE SCALE GENOMIC DNA]</scope>
    <source>
        <strain evidence="9 10">SAG 216-7</strain>
    </source>
</reference>
<proteinExistence type="inferred from homology"/>
<feature type="region of interest" description="Disordered" evidence="7">
    <location>
        <begin position="1"/>
        <end position="33"/>
    </location>
</feature>
<feature type="domain" description="Histone deacetylase complex subunit SAP30 Sin3 binding" evidence="8">
    <location>
        <begin position="42"/>
        <end position="88"/>
    </location>
</feature>
<keyword evidence="5" id="KW-0804">Transcription</keyword>
<protein>
    <recommendedName>
        <fullName evidence="8">Histone deacetylase complex subunit SAP30 Sin3 binding domain-containing protein</fullName>
    </recommendedName>
</protein>
<gene>
    <name evidence="9" type="ORF">WJX75_004364</name>
</gene>
<accession>A0ABR2YF72</accession>
<evidence type="ECO:0000259" key="8">
    <source>
        <dbReference type="Pfam" id="PF13867"/>
    </source>
</evidence>
<dbReference type="InterPro" id="IPR024145">
    <property type="entry name" value="His_deAcase_SAP30/SAP30L"/>
</dbReference>
<sequence>MGFKDQTGLHSALPLKRSRQNRQWTTPTREGPPNRVELVAKLKVSSLRKYVHAFDLDISPNSSKEDLTAAVQRHWASQVIKENEVLFNLAVAFKKSAANGRL</sequence>
<evidence type="ECO:0000256" key="6">
    <source>
        <dbReference type="ARBA" id="ARBA00023242"/>
    </source>
</evidence>
<keyword evidence="10" id="KW-1185">Reference proteome</keyword>
<dbReference type="Pfam" id="PF13867">
    <property type="entry name" value="SAP30_Sin3_bdg"/>
    <property type="match status" value="1"/>
</dbReference>
<dbReference type="EMBL" id="JALJOT010000013">
    <property type="protein sequence ID" value="KAK9904091.1"/>
    <property type="molecule type" value="Genomic_DNA"/>
</dbReference>
<evidence type="ECO:0000256" key="1">
    <source>
        <dbReference type="ARBA" id="ARBA00004123"/>
    </source>
</evidence>
<comment type="caution">
    <text evidence="9">The sequence shown here is derived from an EMBL/GenBank/DDBJ whole genome shotgun (WGS) entry which is preliminary data.</text>
</comment>
<name>A0ABR2YF72_9CHLO</name>
<dbReference type="Gene3D" id="6.10.160.20">
    <property type="match status" value="1"/>
</dbReference>
<evidence type="ECO:0000313" key="9">
    <source>
        <dbReference type="EMBL" id="KAK9904091.1"/>
    </source>
</evidence>
<organism evidence="9 10">
    <name type="scientific">Coccomyxa subellipsoidea</name>
    <dbReference type="NCBI Taxonomy" id="248742"/>
    <lineage>
        <taxon>Eukaryota</taxon>
        <taxon>Viridiplantae</taxon>
        <taxon>Chlorophyta</taxon>
        <taxon>core chlorophytes</taxon>
        <taxon>Trebouxiophyceae</taxon>
        <taxon>Trebouxiophyceae incertae sedis</taxon>
        <taxon>Coccomyxaceae</taxon>
        <taxon>Coccomyxa</taxon>
    </lineage>
</organism>
<keyword evidence="3" id="KW-0678">Repressor</keyword>
<evidence type="ECO:0000256" key="3">
    <source>
        <dbReference type="ARBA" id="ARBA00022491"/>
    </source>
</evidence>
<dbReference type="PANTHER" id="PTHR13286">
    <property type="entry name" value="SAP30"/>
    <property type="match status" value="1"/>
</dbReference>
<evidence type="ECO:0000256" key="7">
    <source>
        <dbReference type="SAM" id="MobiDB-lite"/>
    </source>
</evidence>
<comment type="subcellular location">
    <subcellularLocation>
        <location evidence="1">Nucleus</location>
    </subcellularLocation>
</comment>
<comment type="similarity">
    <text evidence="2">Belongs to the SAP30 family.</text>
</comment>
<keyword evidence="6" id="KW-0539">Nucleus</keyword>
<evidence type="ECO:0000256" key="2">
    <source>
        <dbReference type="ARBA" id="ARBA00006283"/>
    </source>
</evidence>
<keyword evidence="4" id="KW-0805">Transcription regulation</keyword>